<dbReference type="InterPro" id="IPR007734">
    <property type="entry name" value="Heparan_SO4_2-O-STrfase"/>
</dbReference>
<evidence type="ECO:0000256" key="2">
    <source>
        <dbReference type="ARBA" id="ARBA00010569"/>
    </source>
</evidence>
<evidence type="ECO:0000256" key="9">
    <source>
        <dbReference type="ARBA" id="ARBA00023180"/>
    </source>
</evidence>
<dbReference type="InParanoid" id="B4MXJ2"/>
<dbReference type="OrthoDB" id="10019582at2759"/>
<keyword evidence="4" id="KW-0812">Transmembrane</keyword>
<dbReference type="Proteomes" id="UP000007798">
    <property type="component" value="Unassembled WGS sequence"/>
</dbReference>
<dbReference type="InterPro" id="IPR027417">
    <property type="entry name" value="P-loop_NTPase"/>
</dbReference>
<name>B4MXJ2_DROWI</name>
<dbReference type="HOGENOM" id="CLU_045310_3_1_1"/>
<accession>B4MXJ2</accession>
<dbReference type="GO" id="GO:0008146">
    <property type="term" value="F:sulfotransferase activity"/>
    <property type="evidence" value="ECO:0007669"/>
    <property type="project" value="InterPro"/>
</dbReference>
<dbReference type="PANTHER" id="PTHR12129:SF20">
    <property type="entry name" value="HEPARAN SULFATE 2-O-SULFOTRANSFERASE PIPE"/>
    <property type="match status" value="1"/>
</dbReference>
<keyword evidence="3" id="KW-0808">Transferase</keyword>
<dbReference type="InterPro" id="IPR005331">
    <property type="entry name" value="Sulfotransferase"/>
</dbReference>
<organism evidence="10 11">
    <name type="scientific">Drosophila willistoni</name>
    <name type="common">Fruit fly</name>
    <dbReference type="NCBI Taxonomy" id="7260"/>
    <lineage>
        <taxon>Eukaryota</taxon>
        <taxon>Metazoa</taxon>
        <taxon>Ecdysozoa</taxon>
        <taxon>Arthropoda</taxon>
        <taxon>Hexapoda</taxon>
        <taxon>Insecta</taxon>
        <taxon>Pterygota</taxon>
        <taxon>Neoptera</taxon>
        <taxon>Endopterygota</taxon>
        <taxon>Diptera</taxon>
        <taxon>Brachycera</taxon>
        <taxon>Muscomorpha</taxon>
        <taxon>Ephydroidea</taxon>
        <taxon>Drosophilidae</taxon>
        <taxon>Drosophila</taxon>
        <taxon>Sophophora</taxon>
    </lineage>
</organism>
<keyword evidence="9" id="KW-0325">Glycoprotein</keyword>
<evidence type="ECO:0000256" key="5">
    <source>
        <dbReference type="ARBA" id="ARBA00022968"/>
    </source>
</evidence>
<dbReference type="eggNOG" id="KOG3922">
    <property type="taxonomic scope" value="Eukaryota"/>
</dbReference>
<proteinExistence type="inferred from homology"/>
<evidence type="ECO:0000256" key="4">
    <source>
        <dbReference type="ARBA" id="ARBA00022692"/>
    </source>
</evidence>
<dbReference type="PANTHER" id="PTHR12129">
    <property type="entry name" value="HEPARAN SULFATE 2-O-SULFOTRANSFERASE"/>
    <property type="match status" value="1"/>
</dbReference>
<protein>
    <recommendedName>
        <fullName evidence="12">Heparan sulfate 2-O-sulfotransferase pipe</fullName>
    </recommendedName>
</protein>
<keyword evidence="8" id="KW-0472">Membrane</keyword>
<evidence type="ECO:0000256" key="1">
    <source>
        <dbReference type="ARBA" id="ARBA00004323"/>
    </source>
</evidence>
<dbReference type="Gene3D" id="3.40.50.300">
    <property type="entry name" value="P-loop containing nucleotide triphosphate hydrolases"/>
    <property type="match status" value="1"/>
</dbReference>
<evidence type="ECO:0000256" key="3">
    <source>
        <dbReference type="ARBA" id="ARBA00022679"/>
    </source>
</evidence>
<dbReference type="GO" id="GO:0000139">
    <property type="term" value="C:Golgi membrane"/>
    <property type="evidence" value="ECO:0007669"/>
    <property type="project" value="UniProtKB-SubCell"/>
</dbReference>
<evidence type="ECO:0000313" key="10">
    <source>
        <dbReference type="EMBL" id="EDW76761.2"/>
    </source>
</evidence>
<evidence type="ECO:0000256" key="7">
    <source>
        <dbReference type="ARBA" id="ARBA00023034"/>
    </source>
</evidence>
<dbReference type="Pfam" id="PF03567">
    <property type="entry name" value="Sulfotransfer_2"/>
    <property type="match status" value="1"/>
</dbReference>
<evidence type="ECO:0008006" key="12">
    <source>
        <dbReference type="Google" id="ProtNLM"/>
    </source>
</evidence>
<evidence type="ECO:0000313" key="11">
    <source>
        <dbReference type="Proteomes" id="UP000007798"/>
    </source>
</evidence>
<keyword evidence="7" id="KW-0333">Golgi apparatus</keyword>
<dbReference type="SUPFAM" id="SSF52540">
    <property type="entry name" value="P-loop containing nucleoside triphosphate hydrolases"/>
    <property type="match status" value="1"/>
</dbReference>
<sequence>MISLISLSRPSLSSLEAKQLNNTMKAELDFIFYNRLEKTGSQSMTRLINALGKRNNFGTYRNVIVPKTSPIETFEEETEFIEQLMELERPSAYVEHANYMNFTQHDTPKPIYINLVRHPIQKVISAYYYQRHPVIYANTLLRNKNKKKDKIYFDRTFNDCVKQRVAPFCVFDSHNEFNNDWRRFSLHLCGNEEICTYFNSEIATQKAKDNVEREYAVIGSWEDTNITLAVLEAYIPRFFKDAKKVYYKQTPEFTVNTTPHDTHLDEEVEEYLQRSFHFEIELYQFIKQRLYKQYIAINKQKMQQEYENKSYQLK</sequence>
<evidence type="ECO:0000256" key="6">
    <source>
        <dbReference type="ARBA" id="ARBA00022989"/>
    </source>
</evidence>
<keyword evidence="11" id="KW-1185">Reference proteome</keyword>
<keyword evidence="5" id="KW-0735">Signal-anchor</keyword>
<evidence type="ECO:0000256" key="8">
    <source>
        <dbReference type="ARBA" id="ARBA00023136"/>
    </source>
</evidence>
<keyword evidence="6" id="KW-1133">Transmembrane helix</keyword>
<comment type="similarity">
    <text evidence="2">Belongs to the sulfotransferase 3 family.</text>
</comment>
<gene>
    <name evidence="10" type="primary">Dwil\GK19576</name>
    <name evidence="10" type="ORF">Dwil_GK19576</name>
</gene>
<dbReference type="EMBL" id="CH963876">
    <property type="protein sequence ID" value="EDW76761.2"/>
    <property type="molecule type" value="Genomic_DNA"/>
</dbReference>
<dbReference type="AlphaFoldDB" id="B4MXJ2"/>
<reference evidence="10 11" key="1">
    <citation type="journal article" date="2007" name="Nature">
        <title>Evolution of genes and genomes on the Drosophila phylogeny.</title>
        <authorList>
            <consortium name="Drosophila 12 Genomes Consortium"/>
            <person name="Clark A.G."/>
            <person name="Eisen M.B."/>
            <person name="Smith D.R."/>
            <person name="Bergman C.M."/>
            <person name="Oliver B."/>
            <person name="Markow T.A."/>
            <person name="Kaufman T.C."/>
            <person name="Kellis M."/>
            <person name="Gelbart W."/>
            <person name="Iyer V.N."/>
            <person name="Pollard D.A."/>
            <person name="Sackton T.B."/>
            <person name="Larracuente A.M."/>
            <person name="Singh N.D."/>
            <person name="Abad J.P."/>
            <person name="Abt D.N."/>
            <person name="Adryan B."/>
            <person name="Aguade M."/>
            <person name="Akashi H."/>
            <person name="Anderson W.W."/>
            <person name="Aquadro C.F."/>
            <person name="Ardell D.H."/>
            <person name="Arguello R."/>
            <person name="Artieri C.G."/>
            <person name="Barbash D.A."/>
            <person name="Barker D."/>
            <person name="Barsanti P."/>
            <person name="Batterham P."/>
            <person name="Batzoglou S."/>
            <person name="Begun D."/>
            <person name="Bhutkar A."/>
            <person name="Blanco E."/>
            <person name="Bosak S.A."/>
            <person name="Bradley R.K."/>
            <person name="Brand A.D."/>
            <person name="Brent M.R."/>
            <person name="Brooks A.N."/>
            <person name="Brown R.H."/>
            <person name="Butlin R.K."/>
            <person name="Caggese C."/>
            <person name="Calvi B.R."/>
            <person name="Bernardo de Carvalho A."/>
            <person name="Caspi A."/>
            <person name="Castrezana S."/>
            <person name="Celniker S.E."/>
            <person name="Chang J.L."/>
            <person name="Chapple C."/>
            <person name="Chatterji S."/>
            <person name="Chinwalla A."/>
            <person name="Civetta A."/>
            <person name="Clifton S.W."/>
            <person name="Comeron J.M."/>
            <person name="Costello J.C."/>
            <person name="Coyne J.A."/>
            <person name="Daub J."/>
            <person name="David R.G."/>
            <person name="Delcher A.L."/>
            <person name="Delehaunty K."/>
            <person name="Do C.B."/>
            <person name="Ebling H."/>
            <person name="Edwards K."/>
            <person name="Eickbush T."/>
            <person name="Evans J.D."/>
            <person name="Filipski A."/>
            <person name="Findeiss S."/>
            <person name="Freyhult E."/>
            <person name="Fulton L."/>
            <person name="Fulton R."/>
            <person name="Garcia A.C."/>
            <person name="Gardiner A."/>
            <person name="Garfield D.A."/>
            <person name="Garvin B.E."/>
            <person name="Gibson G."/>
            <person name="Gilbert D."/>
            <person name="Gnerre S."/>
            <person name="Godfrey J."/>
            <person name="Good R."/>
            <person name="Gotea V."/>
            <person name="Gravely B."/>
            <person name="Greenberg A.J."/>
            <person name="Griffiths-Jones S."/>
            <person name="Gross S."/>
            <person name="Guigo R."/>
            <person name="Gustafson E.A."/>
            <person name="Haerty W."/>
            <person name="Hahn M.W."/>
            <person name="Halligan D.L."/>
            <person name="Halpern A.L."/>
            <person name="Halter G.M."/>
            <person name="Han M.V."/>
            <person name="Heger A."/>
            <person name="Hillier L."/>
            <person name="Hinrichs A.S."/>
            <person name="Holmes I."/>
            <person name="Hoskins R.A."/>
            <person name="Hubisz M.J."/>
            <person name="Hultmark D."/>
            <person name="Huntley M.A."/>
            <person name="Jaffe D.B."/>
            <person name="Jagadeeshan S."/>
            <person name="Jeck W.R."/>
            <person name="Johnson J."/>
            <person name="Jones C.D."/>
            <person name="Jordan W.C."/>
            <person name="Karpen G.H."/>
            <person name="Kataoka E."/>
            <person name="Keightley P.D."/>
            <person name="Kheradpour P."/>
            <person name="Kirkness E.F."/>
            <person name="Koerich L.B."/>
            <person name="Kristiansen K."/>
            <person name="Kudrna D."/>
            <person name="Kulathinal R.J."/>
            <person name="Kumar S."/>
            <person name="Kwok R."/>
            <person name="Lander E."/>
            <person name="Langley C.H."/>
            <person name="Lapoint R."/>
            <person name="Lazzaro B.P."/>
            <person name="Lee S.J."/>
            <person name="Levesque L."/>
            <person name="Li R."/>
            <person name="Lin C.F."/>
            <person name="Lin M.F."/>
            <person name="Lindblad-Toh K."/>
            <person name="Llopart A."/>
            <person name="Long M."/>
            <person name="Low L."/>
            <person name="Lozovsky E."/>
            <person name="Lu J."/>
            <person name="Luo M."/>
            <person name="Machado C.A."/>
            <person name="Makalowski W."/>
            <person name="Marzo M."/>
            <person name="Matsuda M."/>
            <person name="Matzkin L."/>
            <person name="McAllister B."/>
            <person name="McBride C.S."/>
            <person name="McKernan B."/>
            <person name="McKernan K."/>
            <person name="Mendez-Lago M."/>
            <person name="Minx P."/>
            <person name="Mollenhauer M.U."/>
            <person name="Montooth K."/>
            <person name="Mount S.M."/>
            <person name="Mu X."/>
            <person name="Myers E."/>
            <person name="Negre B."/>
            <person name="Newfeld S."/>
            <person name="Nielsen R."/>
            <person name="Noor M.A."/>
            <person name="O'Grady P."/>
            <person name="Pachter L."/>
            <person name="Papaceit M."/>
            <person name="Parisi M.J."/>
            <person name="Parisi M."/>
            <person name="Parts L."/>
            <person name="Pedersen J.S."/>
            <person name="Pesole G."/>
            <person name="Phillippy A.M."/>
            <person name="Ponting C.P."/>
            <person name="Pop M."/>
            <person name="Porcelli D."/>
            <person name="Powell J.R."/>
            <person name="Prohaska S."/>
            <person name="Pruitt K."/>
            <person name="Puig M."/>
            <person name="Quesneville H."/>
            <person name="Ram K.R."/>
            <person name="Rand D."/>
            <person name="Rasmussen M.D."/>
            <person name="Reed L.K."/>
            <person name="Reenan R."/>
            <person name="Reily A."/>
            <person name="Remington K.A."/>
            <person name="Rieger T.T."/>
            <person name="Ritchie M.G."/>
            <person name="Robin C."/>
            <person name="Rogers Y.H."/>
            <person name="Rohde C."/>
            <person name="Rozas J."/>
            <person name="Rubenfield M.J."/>
            <person name="Ruiz A."/>
            <person name="Russo S."/>
            <person name="Salzberg S.L."/>
            <person name="Sanchez-Gracia A."/>
            <person name="Saranga D.J."/>
            <person name="Sato H."/>
            <person name="Schaeffer S.W."/>
            <person name="Schatz M.C."/>
            <person name="Schlenke T."/>
            <person name="Schwartz R."/>
            <person name="Segarra C."/>
            <person name="Singh R.S."/>
            <person name="Sirot L."/>
            <person name="Sirota M."/>
            <person name="Sisneros N.B."/>
            <person name="Smith C.D."/>
            <person name="Smith T.F."/>
            <person name="Spieth J."/>
            <person name="Stage D.E."/>
            <person name="Stark A."/>
            <person name="Stephan W."/>
            <person name="Strausberg R.L."/>
            <person name="Strempel S."/>
            <person name="Sturgill D."/>
            <person name="Sutton G."/>
            <person name="Sutton G.G."/>
            <person name="Tao W."/>
            <person name="Teichmann S."/>
            <person name="Tobari Y.N."/>
            <person name="Tomimura Y."/>
            <person name="Tsolas J.M."/>
            <person name="Valente V.L."/>
            <person name="Venter E."/>
            <person name="Venter J.C."/>
            <person name="Vicario S."/>
            <person name="Vieira F.G."/>
            <person name="Vilella A.J."/>
            <person name="Villasante A."/>
            <person name="Walenz B."/>
            <person name="Wang J."/>
            <person name="Wasserman M."/>
            <person name="Watts T."/>
            <person name="Wilson D."/>
            <person name="Wilson R.K."/>
            <person name="Wing R.A."/>
            <person name="Wolfner M.F."/>
            <person name="Wong A."/>
            <person name="Wong G.K."/>
            <person name="Wu C.I."/>
            <person name="Wu G."/>
            <person name="Yamamoto D."/>
            <person name="Yang H.P."/>
            <person name="Yang S.P."/>
            <person name="Yorke J.A."/>
            <person name="Yoshida K."/>
            <person name="Zdobnov E."/>
            <person name="Zhang P."/>
            <person name="Zhang Y."/>
            <person name="Zimin A.V."/>
            <person name="Baldwin J."/>
            <person name="Abdouelleil A."/>
            <person name="Abdulkadir J."/>
            <person name="Abebe A."/>
            <person name="Abera B."/>
            <person name="Abreu J."/>
            <person name="Acer S.C."/>
            <person name="Aftuck L."/>
            <person name="Alexander A."/>
            <person name="An P."/>
            <person name="Anderson E."/>
            <person name="Anderson S."/>
            <person name="Arachi H."/>
            <person name="Azer M."/>
            <person name="Bachantsang P."/>
            <person name="Barry A."/>
            <person name="Bayul T."/>
            <person name="Berlin A."/>
            <person name="Bessette D."/>
            <person name="Bloom T."/>
            <person name="Blye J."/>
            <person name="Boguslavskiy L."/>
            <person name="Bonnet C."/>
            <person name="Boukhgalter B."/>
            <person name="Bourzgui I."/>
            <person name="Brown A."/>
            <person name="Cahill P."/>
            <person name="Channer S."/>
            <person name="Cheshatsang Y."/>
            <person name="Chuda L."/>
            <person name="Citroen M."/>
            <person name="Collymore A."/>
            <person name="Cooke P."/>
            <person name="Costello M."/>
            <person name="D'Aco K."/>
            <person name="Daza R."/>
            <person name="De Haan G."/>
            <person name="DeGray S."/>
            <person name="DeMaso C."/>
            <person name="Dhargay N."/>
            <person name="Dooley K."/>
            <person name="Dooley E."/>
            <person name="Doricent M."/>
            <person name="Dorje P."/>
            <person name="Dorjee K."/>
            <person name="Dupes A."/>
            <person name="Elong R."/>
            <person name="Falk J."/>
            <person name="Farina A."/>
            <person name="Faro S."/>
            <person name="Ferguson D."/>
            <person name="Fisher S."/>
            <person name="Foley C.D."/>
            <person name="Franke A."/>
            <person name="Friedrich D."/>
            <person name="Gadbois L."/>
            <person name="Gearin G."/>
            <person name="Gearin C.R."/>
            <person name="Giannoukos G."/>
            <person name="Goode T."/>
            <person name="Graham J."/>
            <person name="Grandbois E."/>
            <person name="Grewal S."/>
            <person name="Gyaltsen K."/>
            <person name="Hafez N."/>
            <person name="Hagos B."/>
            <person name="Hall J."/>
            <person name="Henson C."/>
            <person name="Hollinger A."/>
            <person name="Honan T."/>
            <person name="Huard M.D."/>
            <person name="Hughes L."/>
            <person name="Hurhula B."/>
            <person name="Husby M.E."/>
            <person name="Kamat A."/>
            <person name="Kanga B."/>
            <person name="Kashin S."/>
            <person name="Khazanovich D."/>
            <person name="Kisner P."/>
            <person name="Lance K."/>
            <person name="Lara M."/>
            <person name="Lee W."/>
            <person name="Lennon N."/>
            <person name="Letendre F."/>
            <person name="LeVine R."/>
            <person name="Lipovsky A."/>
            <person name="Liu X."/>
            <person name="Liu J."/>
            <person name="Liu S."/>
            <person name="Lokyitsang T."/>
            <person name="Lokyitsang Y."/>
            <person name="Lubonja R."/>
            <person name="Lui A."/>
            <person name="MacDonald P."/>
            <person name="Magnisalis V."/>
            <person name="Maru K."/>
            <person name="Matthews C."/>
            <person name="McCusker W."/>
            <person name="McDonough S."/>
            <person name="Mehta T."/>
            <person name="Meldrim J."/>
            <person name="Meneus L."/>
            <person name="Mihai O."/>
            <person name="Mihalev A."/>
            <person name="Mihova T."/>
            <person name="Mittelman R."/>
            <person name="Mlenga V."/>
            <person name="Montmayeur A."/>
            <person name="Mulrain L."/>
            <person name="Navidi A."/>
            <person name="Naylor J."/>
            <person name="Negash T."/>
            <person name="Nguyen T."/>
            <person name="Nguyen N."/>
            <person name="Nicol R."/>
            <person name="Norbu C."/>
            <person name="Norbu N."/>
            <person name="Novod N."/>
            <person name="O'Neill B."/>
            <person name="Osman S."/>
            <person name="Markiewicz E."/>
            <person name="Oyono O.L."/>
            <person name="Patti C."/>
            <person name="Phunkhang P."/>
            <person name="Pierre F."/>
            <person name="Priest M."/>
            <person name="Raghuraman S."/>
            <person name="Rege F."/>
            <person name="Reyes R."/>
            <person name="Rise C."/>
            <person name="Rogov P."/>
            <person name="Ross K."/>
            <person name="Ryan E."/>
            <person name="Settipalli S."/>
            <person name="Shea T."/>
            <person name="Sherpa N."/>
            <person name="Shi L."/>
            <person name="Shih D."/>
            <person name="Sparrow T."/>
            <person name="Spaulding J."/>
            <person name="Stalker J."/>
            <person name="Stange-Thomann N."/>
            <person name="Stavropoulos S."/>
            <person name="Stone C."/>
            <person name="Strader C."/>
            <person name="Tesfaye S."/>
            <person name="Thomson T."/>
            <person name="Thoulutsang Y."/>
            <person name="Thoulutsang D."/>
            <person name="Topham K."/>
            <person name="Topping I."/>
            <person name="Tsamla T."/>
            <person name="Vassiliev H."/>
            <person name="Vo A."/>
            <person name="Wangchuk T."/>
            <person name="Wangdi T."/>
            <person name="Weiand M."/>
            <person name="Wilkinson J."/>
            <person name="Wilson A."/>
            <person name="Yadav S."/>
            <person name="Young G."/>
            <person name="Yu Q."/>
            <person name="Zembek L."/>
            <person name="Zhong D."/>
            <person name="Zimmer A."/>
            <person name="Zwirko Z."/>
            <person name="Jaffe D.B."/>
            <person name="Alvarez P."/>
            <person name="Brockman W."/>
            <person name="Butler J."/>
            <person name="Chin C."/>
            <person name="Gnerre S."/>
            <person name="Grabherr M."/>
            <person name="Kleber M."/>
            <person name="Mauceli E."/>
            <person name="MacCallum I."/>
        </authorList>
    </citation>
    <scope>NUCLEOTIDE SEQUENCE [LARGE SCALE GENOMIC DNA]</scope>
    <source>
        <strain evidence="11">Tucson 14030-0811.24</strain>
    </source>
</reference>
<comment type="subcellular location">
    <subcellularLocation>
        <location evidence="1">Golgi apparatus membrane</location>
        <topology evidence="1">Single-pass type II membrane protein</topology>
    </subcellularLocation>
</comment>